<evidence type="ECO:0000313" key="1">
    <source>
        <dbReference type="EMBL" id="CAG8748399.1"/>
    </source>
</evidence>
<organism evidence="1 2">
    <name type="scientific">Racocetra persica</name>
    <dbReference type="NCBI Taxonomy" id="160502"/>
    <lineage>
        <taxon>Eukaryota</taxon>
        <taxon>Fungi</taxon>
        <taxon>Fungi incertae sedis</taxon>
        <taxon>Mucoromycota</taxon>
        <taxon>Glomeromycotina</taxon>
        <taxon>Glomeromycetes</taxon>
        <taxon>Diversisporales</taxon>
        <taxon>Gigasporaceae</taxon>
        <taxon>Racocetra</taxon>
    </lineage>
</organism>
<reference evidence="1" key="1">
    <citation type="submission" date="2021-06" db="EMBL/GenBank/DDBJ databases">
        <authorList>
            <person name="Kallberg Y."/>
            <person name="Tangrot J."/>
            <person name="Rosling A."/>
        </authorList>
    </citation>
    <scope>NUCLEOTIDE SEQUENCE</scope>
    <source>
        <strain evidence="1">MA461A</strain>
    </source>
</reference>
<evidence type="ECO:0000313" key="2">
    <source>
        <dbReference type="Proteomes" id="UP000789920"/>
    </source>
</evidence>
<keyword evidence="2" id="KW-1185">Reference proteome</keyword>
<dbReference type="EMBL" id="CAJVQC010031419">
    <property type="protein sequence ID" value="CAG8748399.1"/>
    <property type="molecule type" value="Genomic_DNA"/>
</dbReference>
<name>A0ACA9QH73_9GLOM</name>
<gene>
    <name evidence="1" type="ORF">RPERSI_LOCUS13915</name>
</gene>
<protein>
    <submittedName>
        <fullName evidence="1">1721_t:CDS:1</fullName>
    </submittedName>
</protein>
<sequence>SECCSPKRASEVAALFEPMNGFLPPVIQGKDNHFLNLIHTVQYLDLAKLAKYDEHCPSISAEQYSRL</sequence>
<accession>A0ACA9QH73</accession>
<feature type="non-terminal residue" evidence="1">
    <location>
        <position position="67"/>
    </location>
</feature>
<feature type="non-terminal residue" evidence="1">
    <location>
        <position position="1"/>
    </location>
</feature>
<comment type="caution">
    <text evidence="1">The sequence shown here is derived from an EMBL/GenBank/DDBJ whole genome shotgun (WGS) entry which is preliminary data.</text>
</comment>
<proteinExistence type="predicted"/>
<dbReference type="Proteomes" id="UP000789920">
    <property type="component" value="Unassembled WGS sequence"/>
</dbReference>